<dbReference type="GO" id="GO:1901135">
    <property type="term" value="P:carbohydrate derivative metabolic process"/>
    <property type="evidence" value="ECO:0007669"/>
    <property type="project" value="UniProtKB-ARBA"/>
</dbReference>
<sequence length="370" mass="42288">MNKKKLIFIDSYVGSLYGAQKSMLHLAKLLDGKDYQVSIGSIAESETLLEAKKNNLECDPILLLSSSLKPIGNSNIFNKVKILILAIFNWIYLFKNFSKLKQYDYVCFNDIRLFVYLFPILPLIRNKLVWYVRIKERNIRLNDFFSRFCKSIAFVSSDCEESFRSIKCENVFVVNTGFDTVNLMPKQLSSKLVINTVGSLCERKNQLQILEILDEVSLKGFNDFELNIIGGEVGNSLYKEKLASYVSNSKLLKGKVNFLGFRKDIFELLNSGDIFFFSSKREGLPRSVIEALKMGNFVISSEVEGINDIITDKYLGYIYKADSCTVASDVLSTMQNISNFSLSAKNYRSKYANMKFSNDSFVEEFEKCLI</sequence>
<reference evidence="2 3" key="1">
    <citation type="submission" date="2018-01" db="EMBL/GenBank/DDBJ databases">
        <title>Whole genome sequencing of Histamine producing bacteria.</title>
        <authorList>
            <person name="Butler K."/>
        </authorList>
    </citation>
    <scope>NUCLEOTIDE SEQUENCE [LARGE SCALE GENOMIC DNA]</scope>
    <source>
        <strain evidence="2 3">DSM 100436</strain>
    </source>
</reference>
<dbReference type="Pfam" id="PF00534">
    <property type="entry name" value="Glycos_transf_1"/>
    <property type="match status" value="1"/>
</dbReference>
<proteinExistence type="predicted"/>
<name>A0A2T3NT79_9GAMM</name>
<keyword evidence="3" id="KW-1185">Reference proteome</keyword>
<dbReference type="InterPro" id="IPR001296">
    <property type="entry name" value="Glyco_trans_1"/>
</dbReference>
<comment type="caution">
    <text evidence="2">The sequence shown here is derived from an EMBL/GenBank/DDBJ whole genome shotgun (WGS) entry which is preliminary data.</text>
</comment>
<accession>A0A2T3NT79</accession>
<dbReference type="Proteomes" id="UP000241771">
    <property type="component" value="Unassembled WGS sequence"/>
</dbReference>
<gene>
    <name evidence="2" type="ORF">C9I98_11240</name>
</gene>
<feature type="domain" description="Glycosyl transferase family 1" evidence="1">
    <location>
        <begin position="191"/>
        <end position="323"/>
    </location>
</feature>
<dbReference type="SUPFAM" id="SSF53756">
    <property type="entry name" value="UDP-Glycosyltransferase/glycogen phosphorylase"/>
    <property type="match status" value="1"/>
</dbReference>
<evidence type="ECO:0000259" key="1">
    <source>
        <dbReference type="Pfam" id="PF00534"/>
    </source>
</evidence>
<dbReference type="RefSeq" id="WP_107271988.1">
    <property type="nucleotide sequence ID" value="NZ_PYMA01000006.1"/>
</dbReference>
<dbReference type="Gene3D" id="3.40.50.2000">
    <property type="entry name" value="Glycogen Phosphorylase B"/>
    <property type="match status" value="2"/>
</dbReference>
<dbReference type="PANTHER" id="PTHR12526">
    <property type="entry name" value="GLYCOSYLTRANSFERASE"/>
    <property type="match status" value="1"/>
</dbReference>
<evidence type="ECO:0000313" key="3">
    <source>
        <dbReference type="Proteomes" id="UP000241771"/>
    </source>
</evidence>
<dbReference type="AlphaFoldDB" id="A0A2T3NT79"/>
<dbReference type="EMBL" id="PYMA01000006">
    <property type="protein sequence ID" value="PSW19486.1"/>
    <property type="molecule type" value="Genomic_DNA"/>
</dbReference>
<protein>
    <recommendedName>
        <fullName evidence="1">Glycosyl transferase family 1 domain-containing protein</fullName>
    </recommendedName>
</protein>
<dbReference type="PANTHER" id="PTHR12526:SF630">
    <property type="entry name" value="GLYCOSYLTRANSFERASE"/>
    <property type="match status" value="1"/>
</dbReference>
<organism evidence="2 3">
    <name type="scientific">Photobacterium sanctipauli</name>
    <dbReference type="NCBI Taxonomy" id="1342794"/>
    <lineage>
        <taxon>Bacteria</taxon>
        <taxon>Pseudomonadati</taxon>
        <taxon>Pseudomonadota</taxon>
        <taxon>Gammaproteobacteria</taxon>
        <taxon>Vibrionales</taxon>
        <taxon>Vibrionaceae</taxon>
        <taxon>Photobacterium</taxon>
    </lineage>
</organism>
<evidence type="ECO:0000313" key="2">
    <source>
        <dbReference type="EMBL" id="PSW19486.1"/>
    </source>
</evidence>
<dbReference type="GO" id="GO:0016757">
    <property type="term" value="F:glycosyltransferase activity"/>
    <property type="evidence" value="ECO:0007669"/>
    <property type="project" value="InterPro"/>
</dbReference>